<dbReference type="InterPro" id="IPR003691">
    <property type="entry name" value="FluC"/>
</dbReference>
<keyword evidence="6" id="KW-0406">Ion transport</keyword>
<evidence type="ECO:0000256" key="3">
    <source>
        <dbReference type="ARBA" id="ARBA00022692"/>
    </source>
</evidence>
<keyword evidence="12" id="KW-1185">Reference proteome</keyword>
<evidence type="ECO:0000256" key="7">
    <source>
        <dbReference type="ARBA" id="ARBA00035120"/>
    </source>
</evidence>
<evidence type="ECO:0000313" key="12">
    <source>
        <dbReference type="Proteomes" id="UP000545286"/>
    </source>
</evidence>
<comment type="similarity">
    <text evidence="7 10">Belongs to the fluoride channel Fluc/FEX (TC 1.A.43) family.</text>
</comment>
<keyword evidence="6" id="KW-0407">Ion channel</keyword>
<dbReference type="Pfam" id="PF02537">
    <property type="entry name" value="CRCB"/>
    <property type="match status" value="1"/>
</dbReference>
<reference evidence="11 12" key="1">
    <citation type="submission" date="2020-08" db="EMBL/GenBank/DDBJ databases">
        <title>Sequencing the genomes of 1000 actinobacteria strains.</title>
        <authorList>
            <person name="Klenk H.-P."/>
        </authorList>
    </citation>
    <scope>NUCLEOTIDE SEQUENCE [LARGE SCALE GENOMIC DNA]</scope>
    <source>
        <strain evidence="11 12">DSM 20419</strain>
    </source>
</reference>
<evidence type="ECO:0000256" key="8">
    <source>
        <dbReference type="ARBA" id="ARBA00035585"/>
    </source>
</evidence>
<comment type="subcellular location">
    <subcellularLocation>
        <location evidence="1">Cell membrane</location>
        <topology evidence="1">Multi-pass membrane protein</topology>
    </subcellularLocation>
</comment>
<comment type="catalytic activity">
    <reaction evidence="8">
        <text>fluoride(in) = fluoride(out)</text>
        <dbReference type="Rhea" id="RHEA:76159"/>
        <dbReference type="ChEBI" id="CHEBI:17051"/>
    </reaction>
    <physiologicalReaction direction="left-to-right" evidence="8">
        <dbReference type="Rhea" id="RHEA:76160"/>
    </physiologicalReaction>
</comment>
<protein>
    <recommendedName>
        <fullName evidence="10">Fluoride-specific ion channel</fullName>
    </recommendedName>
</protein>
<keyword evidence="4 10" id="KW-1133">Transmembrane helix</keyword>
<feature type="transmembrane region" description="Helical" evidence="10">
    <location>
        <begin position="119"/>
        <end position="144"/>
    </location>
</feature>
<keyword evidence="2 10" id="KW-1003">Cell membrane</keyword>
<feature type="transmembrane region" description="Helical" evidence="10">
    <location>
        <begin position="6"/>
        <end position="23"/>
    </location>
</feature>
<evidence type="ECO:0000256" key="6">
    <source>
        <dbReference type="ARBA" id="ARBA00023303"/>
    </source>
</evidence>
<dbReference type="AlphaFoldDB" id="A0A7W4YGI1"/>
<evidence type="ECO:0000256" key="4">
    <source>
        <dbReference type="ARBA" id="ARBA00022989"/>
    </source>
</evidence>
<keyword evidence="6" id="KW-0813">Transport</keyword>
<comment type="caution">
    <text evidence="11">The sequence shown here is derived from an EMBL/GenBank/DDBJ whole genome shotgun (WGS) entry which is preliminary data.</text>
</comment>
<evidence type="ECO:0000256" key="1">
    <source>
        <dbReference type="ARBA" id="ARBA00004651"/>
    </source>
</evidence>
<evidence type="ECO:0000256" key="5">
    <source>
        <dbReference type="ARBA" id="ARBA00023136"/>
    </source>
</evidence>
<accession>A0A7W4YGI1</accession>
<evidence type="ECO:0000256" key="2">
    <source>
        <dbReference type="ARBA" id="ARBA00022475"/>
    </source>
</evidence>
<dbReference type="RefSeq" id="WP_183626637.1">
    <property type="nucleotide sequence ID" value="NZ_JACHWJ010000006.1"/>
</dbReference>
<feature type="transmembrane region" description="Helical" evidence="10">
    <location>
        <begin position="60"/>
        <end position="80"/>
    </location>
</feature>
<dbReference type="Proteomes" id="UP000545286">
    <property type="component" value="Unassembled WGS sequence"/>
</dbReference>
<dbReference type="GO" id="GO:0005886">
    <property type="term" value="C:plasma membrane"/>
    <property type="evidence" value="ECO:0007669"/>
    <property type="project" value="UniProtKB-SubCell"/>
</dbReference>
<evidence type="ECO:0000256" key="9">
    <source>
        <dbReference type="ARBA" id="ARBA00049940"/>
    </source>
</evidence>
<organism evidence="11 12">
    <name type="scientific">Pseudoclavibacter helvolus</name>
    <dbReference type="NCBI Taxonomy" id="255205"/>
    <lineage>
        <taxon>Bacteria</taxon>
        <taxon>Bacillati</taxon>
        <taxon>Actinomycetota</taxon>
        <taxon>Actinomycetes</taxon>
        <taxon>Micrococcales</taxon>
        <taxon>Microbacteriaceae</taxon>
        <taxon>Pseudoclavibacter</taxon>
    </lineage>
</organism>
<dbReference type="EMBL" id="JACHWJ010000006">
    <property type="protein sequence ID" value="MBB2959327.1"/>
    <property type="molecule type" value="Genomic_DNA"/>
</dbReference>
<comment type="function">
    <text evidence="9">Fluoride-specific ion channel. Important for reducing fluoride concentration in the cell, thus reducing its toxicity.</text>
</comment>
<name>A0A7W4YGI1_9MICO</name>
<keyword evidence="5 10" id="KW-0472">Membrane</keyword>
<sequence>MNILMILAVAVAGGVGACIRYVAVEGWPRMREPEPAVAENDPAATLVAAPSRRLAPEWRLMIVNVLASLVAGFAAGLLPLPTVASMIVISGFCGGMSSWSSVMLDAANALSARKVGKTAIIVAVQMLWGVLAALIGVTVGQLLGESLGLGLLAW</sequence>
<dbReference type="GO" id="GO:0034220">
    <property type="term" value="P:monoatomic ion transmembrane transport"/>
    <property type="evidence" value="ECO:0007669"/>
    <property type="project" value="UniProtKB-KW"/>
</dbReference>
<evidence type="ECO:0000313" key="11">
    <source>
        <dbReference type="EMBL" id="MBB2959327.1"/>
    </source>
</evidence>
<proteinExistence type="inferred from homology"/>
<keyword evidence="3 10" id="KW-0812">Transmembrane</keyword>
<evidence type="ECO:0000256" key="10">
    <source>
        <dbReference type="RuleBase" id="RU004340"/>
    </source>
</evidence>
<feature type="transmembrane region" description="Helical" evidence="10">
    <location>
        <begin position="86"/>
        <end position="107"/>
    </location>
</feature>
<gene>
    <name evidence="11" type="ORF">FHX72_003492</name>
</gene>